<dbReference type="PANTHER" id="PTHR43244">
    <property type="match status" value="1"/>
</dbReference>
<dbReference type="EMBL" id="CP077062">
    <property type="protein sequence ID" value="QWZ08133.1"/>
    <property type="molecule type" value="Genomic_DNA"/>
</dbReference>
<evidence type="ECO:0000256" key="1">
    <source>
        <dbReference type="ARBA" id="ARBA00023002"/>
    </source>
</evidence>
<evidence type="ECO:0000313" key="4">
    <source>
        <dbReference type="EMBL" id="QWZ08133.1"/>
    </source>
</evidence>
<evidence type="ECO:0000313" key="5">
    <source>
        <dbReference type="Proteomes" id="UP000683575"/>
    </source>
</evidence>
<evidence type="ECO:0000259" key="3">
    <source>
        <dbReference type="Pfam" id="PF01814"/>
    </source>
</evidence>
<dbReference type="InterPro" id="IPR012312">
    <property type="entry name" value="Hemerythrin-like"/>
</dbReference>
<dbReference type="AlphaFoldDB" id="A0A975SZK7"/>
<dbReference type="Proteomes" id="UP000683575">
    <property type="component" value="Chromosome"/>
</dbReference>
<proteinExistence type="predicted"/>
<keyword evidence="1" id="KW-0560">Oxidoreductase</keyword>
<gene>
    <name evidence="4" type="ORF">KRR39_22805</name>
</gene>
<dbReference type="CDD" id="cd01097">
    <property type="entry name" value="Tetrahydromethanopterin_reductase"/>
    <property type="match status" value="1"/>
</dbReference>
<keyword evidence="5" id="KW-1185">Reference proteome</keyword>
<evidence type="ECO:0000259" key="2">
    <source>
        <dbReference type="Pfam" id="PF00296"/>
    </source>
</evidence>
<dbReference type="GO" id="GO:0016705">
    <property type="term" value="F:oxidoreductase activity, acting on paired donors, with incorporation or reduction of molecular oxygen"/>
    <property type="evidence" value="ECO:0007669"/>
    <property type="project" value="InterPro"/>
</dbReference>
<feature type="domain" description="Hemerythrin-like" evidence="3">
    <location>
        <begin position="323"/>
        <end position="466"/>
    </location>
</feature>
<dbReference type="KEGG" id="nps:KRR39_22805"/>
<dbReference type="Pfam" id="PF01814">
    <property type="entry name" value="Hemerythrin"/>
    <property type="match status" value="1"/>
</dbReference>
<sequence>MDYGHELHFGVFLPPLAGRADLVVTAALEADLLGLDSVSVQDHPYQPAHLDAWTLLTHVAARTERVTVFPNVANLPLRPPAVLARSAASLDVLSGGRVELGLGAGAFWDGIVAMGGVRRTPRQAVDALEEAIGVIRALWAPGRTPRLEGEHYRLDGARPGPLPVHPIGLWLGAYKPRMLELTGRLADGWLPSLGYAAPEELAGMNERIDRAALDAGRSPQDVRRMFNVQGSFTGSGFLQGPPSVWVEQLAGLALDEGISGFVLMADVEDRTDLHRFAEEVAPAVRELVEAERLAPAAAAAPAPPAPEIPERVEVAAPSGGDGDHLVAIHDHLRAELAQVQDLVEQVARGHVDVGAARSMINTMTMRQNSWTLGTYCESYCRVVTTHHTIEDTTMFPRLVHADPALAPVVERLEREHHDVAAVLEDVDRALVDLVATGGGVDGVRRAVGTLSDVLLGHLAYEEAQLVGPLNRLGIGI</sequence>
<dbReference type="InterPro" id="IPR011251">
    <property type="entry name" value="Luciferase-like_dom"/>
</dbReference>
<dbReference type="PANTHER" id="PTHR43244:SF1">
    <property type="entry name" value="5,10-METHYLENETETRAHYDROMETHANOPTERIN REDUCTASE"/>
    <property type="match status" value="1"/>
</dbReference>
<dbReference type="RefSeq" id="WP_216939642.1">
    <property type="nucleotide sequence ID" value="NZ_CP077062.1"/>
</dbReference>
<accession>A0A975SZK7</accession>
<dbReference type="InterPro" id="IPR050564">
    <property type="entry name" value="F420-G6PD/mer"/>
</dbReference>
<reference evidence="4" key="1">
    <citation type="submission" date="2021-06" db="EMBL/GenBank/DDBJ databases">
        <title>Complete genome sequence of Nocardioides sp. G188.</title>
        <authorList>
            <person name="Im W.-T."/>
        </authorList>
    </citation>
    <scope>NUCLEOTIDE SEQUENCE</scope>
    <source>
        <strain evidence="4">G188</strain>
    </source>
</reference>
<organism evidence="4 5">
    <name type="scientific">Nocardioides panacis</name>
    <dbReference type="NCBI Taxonomy" id="2849501"/>
    <lineage>
        <taxon>Bacteria</taxon>
        <taxon>Bacillati</taxon>
        <taxon>Actinomycetota</taxon>
        <taxon>Actinomycetes</taxon>
        <taxon>Propionibacteriales</taxon>
        <taxon>Nocardioidaceae</taxon>
        <taxon>Nocardioides</taxon>
    </lineage>
</organism>
<dbReference type="CDD" id="cd12108">
    <property type="entry name" value="Hr-like"/>
    <property type="match status" value="1"/>
</dbReference>
<name>A0A975SZK7_9ACTN</name>
<dbReference type="Pfam" id="PF00296">
    <property type="entry name" value="Bac_luciferase"/>
    <property type="match status" value="1"/>
</dbReference>
<feature type="domain" description="Luciferase-like" evidence="2">
    <location>
        <begin position="12"/>
        <end position="228"/>
    </location>
</feature>
<protein>
    <submittedName>
        <fullName evidence="4">LLM class flavin-dependent oxidoreductase</fullName>
    </submittedName>
</protein>